<dbReference type="SUPFAM" id="SSF103473">
    <property type="entry name" value="MFS general substrate transporter"/>
    <property type="match status" value="1"/>
</dbReference>
<dbReference type="GO" id="GO:0022857">
    <property type="term" value="F:transmembrane transporter activity"/>
    <property type="evidence" value="ECO:0007669"/>
    <property type="project" value="InterPro"/>
</dbReference>
<feature type="transmembrane region" description="Helical" evidence="6">
    <location>
        <begin position="237"/>
        <end position="258"/>
    </location>
</feature>
<evidence type="ECO:0000256" key="4">
    <source>
        <dbReference type="ARBA" id="ARBA00023136"/>
    </source>
</evidence>
<evidence type="ECO:0000256" key="5">
    <source>
        <dbReference type="SAM" id="MobiDB-lite"/>
    </source>
</evidence>
<reference evidence="8" key="1">
    <citation type="journal article" date="2021" name="PeerJ">
        <title>Extensive microbial diversity within the chicken gut microbiome revealed by metagenomics and culture.</title>
        <authorList>
            <person name="Gilroy R."/>
            <person name="Ravi A."/>
            <person name="Getino M."/>
            <person name="Pursley I."/>
            <person name="Horton D.L."/>
            <person name="Alikhan N.F."/>
            <person name="Baker D."/>
            <person name="Gharbi K."/>
            <person name="Hall N."/>
            <person name="Watson M."/>
            <person name="Adriaenssens E.M."/>
            <person name="Foster-Nyarko E."/>
            <person name="Jarju S."/>
            <person name="Secka A."/>
            <person name="Antonio M."/>
            <person name="Oren A."/>
            <person name="Chaudhuri R.R."/>
            <person name="La Ragione R."/>
            <person name="Hildebrand F."/>
            <person name="Pallen M.J."/>
        </authorList>
    </citation>
    <scope>NUCLEOTIDE SEQUENCE</scope>
    <source>
        <strain evidence="8">ChiGjej4B4-7305</strain>
    </source>
</reference>
<feature type="transmembrane region" description="Helical" evidence="6">
    <location>
        <begin position="25"/>
        <end position="51"/>
    </location>
</feature>
<dbReference type="PANTHER" id="PTHR23531">
    <property type="entry name" value="QUINOLENE RESISTANCE PROTEIN NORA"/>
    <property type="match status" value="1"/>
</dbReference>
<feature type="transmembrane region" description="Helical" evidence="6">
    <location>
        <begin position="121"/>
        <end position="141"/>
    </location>
</feature>
<dbReference type="InterPro" id="IPR020846">
    <property type="entry name" value="MFS_dom"/>
</dbReference>
<sequence length="436" mass="44752">MVVVEVPDEEGATQVVREQLWTKRFVLALGVSFFISMVFYLLMTSMALYAVHEFSAGEVASGMASSVFVIGAVGSRLVSGTAIARLGQRRVMLAGLVLFALAAATYLVVNSLGLLLAVRVLHGIAFGFAHTAVGATVQSLIPSSRRAEGTGYYGASATLATAIGPFAAVLLLDDYGSTALFLSSTIAAALALVAAIFVGPTAIAARPRAADTTRTADTAGTAPAAPVRARSVLEPRALPIALFMFVLAIGYSGVLAYVNSYAESIDLTSAAAAFFLVYAVVVLALRMPMGRLQDSRGDNLVMLPAIVAFAAGLLVLALAHTPAAFLLSAGLMGLGWGTVMSGGQAIAVASAPIQNVGTVVATSFLLLDLGVGVGPLFLGVLAGATDFRVMYAALAALALLTIALYWFVHGRHSTGRSRAQQPGATELALAPAESGV</sequence>
<evidence type="ECO:0000313" key="8">
    <source>
        <dbReference type="EMBL" id="HIZ35842.1"/>
    </source>
</evidence>
<dbReference type="PANTHER" id="PTHR23531:SF1">
    <property type="entry name" value="QUINOLENE RESISTANCE PROTEIN NORA"/>
    <property type="match status" value="1"/>
</dbReference>
<keyword evidence="3 6" id="KW-1133">Transmembrane helix</keyword>
<comment type="caution">
    <text evidence="8">The sequence shown here is derived from an EMBL/GenBank/DDBJ whole genome shotgun (WGS) entry which is preliminary data.</text>
</comment>
<dbReference type="InterPro" id="IPR052714">
    <property type="entry name" value="MFS_Exporter"/>
</dbReference>
<dbReference type="CDD" id="cd17489">
    <property type="entry name" value="MFS_YfcJ_like"/>
    <property type="match status" value="1"/>
</dbReference>
<evidence type="ECO:0000256" key="1">
    <source>
        <dbReference type="ARBA" id="ARBA00004651"/>
    </source>
</evidence>
<feature type="region of interest" description="Disordered" evidence="5">
    <location>
        <begin position="414"/>
        <end position="436"/>
    </location>
</feature>
<evidence type="ECO:0000256" key="6">
    <source>
        <dbReference type="SAM" id="Phobius"/>
    </source>
</evidence>
<evidence type="ECO:0000256" key="2">
    <source>
        <dbReference type="ARBA" id="ARBA00022692"/>
    </source>
</evidence>
<evidence type="ECO:0000313" key="9">
    <source>
        <dbReference type="Proteomes" id="UP000824037"/>
    </source>
</evidence>
<evidence type="ECO:0000259" key="7">
    <source>
        <dbReference type="PROSITE" id="PS50850"/>
    </source>
</evidence>
<dbReference type="Proteomes" id="UP000824037">
    <property type="component" value="Unassembled WGS sequence"/>
</dbReference>
<gene>
    <name evidence="8" type="ORF">H9815_08685</name>
</gene>
<feature type="transmembrane region" description="Helical" evidence="6">
    <location>
        <begin position="91"/>
        <end position="109"/>
    </location>
</feature>
<evidence type="ECO:0000256" key="3">
    <source>
        <dbReference type="ARBA" id="ARBA00022989"/>
    </source>
</evidence>
<feature type="transmembrane region" description="Helical" evidence="6">
    <location>
        <begin position="63"/>
        <end position="84"/>
    </location>
</feature>
<keyword evidence="4 6" id="KW-0472">Membrane</keyword>
<dbReference type="PROSITE" id="PS50850">
    <property type="entry name" value="MFS"/>
    <property type="match status" value="1"/>
</dbReference>
<feature type="transmembrane region" description="Helical" evidence="6">
    <location>
        <begin position="153"/>
        <end position="172"/>
    </location>
</feature>
<feature type="transmembrane region" description="Helical" evidence="6">
    <location>
        <begin position="178"/>
        <end position="198"/>
    </location>
</feature>
<comment type="subcellular location">
    <subcellularLocation>
        <location evidence="1">Cell membrane</location>
        <topology evidence="1">Multi-pass membrane protein</topology>
    </subcellularLocation>
</comment>
<dbReference type="InterPro" id="IPR036259">
    <property type="entry name" value="MFS_trans_sf"/>
</dbReference>
<proteinExistence type="predicted"/>
<organism evidence="8 9">
    <name type="scientific">Candidatus Ruania gallistercoris</name>
    <dbReference type="NCBI Taxonomy" id="2838746"/>
    <lineage>
        <taxon>Bacteria</taxon>
        <taxon>Bacillati</taxon>
        <taxon>Actinomycetota</taxon>
        <taxon>Actinomycetes</taxon>
        <taxon>Micrococcales</taxon>
        <taxon>Ruaniaceae</taxon>
        <taxon>Ruania</taxon>
    </lineage>
</organism>
<feature type="transmembrane region" description="Helical" evidence="6">
    <location>
        <begin position="359"/>
        <end position="383"/>
    </location>
</feature>
<dbReference type="InterPro" id="IPR011701">
    <property type="entry name" value="MFS"/>
</dbReference>
<reference evidence="8" key="2">
    <citation type="submission" date="2021-04" db="EMBL/GenBank/DDBJ databases">
        <authorList>
            <person name="Gilroy R."/>
        </authorList>
    </citation>
    <scope>NUCLEOTIDE SEQUENCE</scope>
    <source>
        <strain evidence="8">ChiGjej4B4-7305</strain>
    </source>
</reference>
<dbReference type="AlphaFoldDB" id="A0A9D2J4D8"/>
<feature type="transmembrane region" description="Helical" evidence="6">
    <location>
        <begin position="300"/>
        <end position="319"/>
    </location>
</feature>
<feature type="transmembrane region" description="Helical" evidence="6">
    <location>
        <begin position="325"/>
        <end position="347"/>
    </location>
</feature>
<feature type="transmembrane region" description="Helical" evidence="6">
    <location>
        <begin position="389"/>
        <end position="408"/>
    </location>
</feature>
<feature type="domain" description="Major facilitator superfamily (MFS) profile" evidence="7">
    <location>
        <begin position="25"/>
        <end position="413"/>
    </location>
</feature>
<keyword evidence="2 6" id="KW-0812">Transmembrane</keyword>
<protein>
    <submittedName>
        <fullName evidence="8">MFS transporter</fullName>
    </submittedName>
</protein>
<name>A0A9D2J4D8_9MICO</name>
<dbReference type="Gene3D" id="1.20.1250.20">
    <property type="entry name" value="MFS general substrate transporter like domains"/>
    <property type="match status" value="1"/>
</dbReference>
<feature type="transmembrane region" description="Helical" evidence="6">
    <location>
        <begin position="270"/>
        <end position="288"/>
    </location>
</feature>
<dbReference type="Pfam" id="PF07690">
    <property type="entry name" value="MFS_1"/>
    <property type="match status" value="1"/>
</dbReference>
<dbReference type="EMBL" id="DXBY01000148">
    <property type="protein sequence ID" value="HIZ35842.1"/>
    <property type="molecule type" value="Genomic_DNA"/>
</dbReference>
<dbReference type="GO" id="GO:0005886">
    <property type="term" value="C:plasma membrane"/>
    <property type="evidence" value="ECO:0007669"/>
    <property type="project" value="UniProtKB-SubCell"/>
</dbReference>
<accession>A0A9D2J4D8</accession>